<dbReference type="InterPro" id="IPR016064">
    <property type="entry name" value="NAD/diacylglycerol_kinase_sf"/>
</dbReference>
<dbReference type="AlphaFoldDB" id="A0A9D1ICL3"/>
<dbReference type="InterPro" id="IPR002504">
    <property type="entry name" value="NADK"/>
</dbReference>
<comment type="cofactor">
    <cofactor evidence="6">
        <name>a divalent metal cation</name>
        <dbReference type="ChEBI" id="CHEBI:60240"/>
    </cofactor>
</comment>
<dbReference type="HAMAP" id="MF_00361">
    <property type="entry name" value="NAD_kinase"/>
    <property type="match status" value="1"/>
</dbReference>
<evidence type="ECO:0000313" key="8">
    <source>
        <dbReference type="Proteomes" id="UP000824072"/>
    </source>
</evidence>
<comment type="catalytic activity">
    <reaction evidence="5 6">
        <text>NAD(+) + ATP = ADP + NADP(+) + H(+)</text>
        <dbReference type="Rhea" id="RHEA:18629"/>
        <dbReference type="ChEBI" id="CHEBI:15378"/>
        <dbReference type="ChEBI" id="CHEBI:30616"/>
        <dbReference type="ChEBI" id="CHEBI:57540"/>
        <dbReference type="ChEBI" id="CHEBI:58349"/>
        <dbReference type="ChEBI" id="CHEBI:456216"/>
        <dbReference type="EC" id="2.7.1.23"/>
    </reaction>
</comment>
<dbReference type="EMBL" id="DVMU01000205">
    <property type="protein sequence ID" value="HIU34787.1"/>
    <property type="molecule type" value="Genomic_DNA"/>
</dbReference>
<evidence type="ECO:0000256" key="4">
    <source>
        <dbReference type="ARBA" id="ARBA00023027"/>
    </source>
</evidence>
<dbReference type="Pfam" id="PF01513">
    <property type="entry name" value="NAD_kinase"/>
    <property type="match status" value="1"/>
</dbReference>
<evidence type="ECO:0000256" key="2">
    <source>
        <dbReference type="ARBA" id="ARBA00022777"/>
    </source>
</evidence>
<dbReference type="GO" id="GO:0019674">
    <property type="term" value="P:NAD+ metabolic process"/>
    <property type="evidence" value="ECO:0007669"/>
    <property type="project" value="InterPro"/>
</dbReference>
<reference evidence="7" key="1">
    <citation type="submission" date="2020-10" db="EMBL/GenBank/DDBJ databases">
        <authorList>
            <person name="Gilroy R."/>
        </authorList>
    </citation>
    <scope>NUCLEOTIDE SEQUENCE</scope>
    <source>
        <strain evidence="7">ChiHcec3-11533</strain>
    </source>
</reference>
<keyword evidence="6" id="KW-0067">ATP-binding</keyword>
<feature type="binding site" evidence="6">
    <location>
        <begin position="177"/>
        <end position="182"/>
    </location>
    <ligand>
        <name>NAD(+)</name>
        <dbReference type="ChEBI" id="CHEBI:57540"/>
    </ligand>
</feature>
<dbReference type="GO" id="GO:0005737">
    <property type="term" value="C:cytoplasm"/>
    <property type="evidence" value="ECO:0007669"/>
    <property type="project" value="UniProtKB-SubCell"/>
</dbReference>
<dbReference type="GO" id="GO:0051287">
    <property type="term" value="F:NAD binding"/>
    <property type="evidence" value="ECO:0007669"/>
    <property type="project" value="UniProtKB-ARBA"/>
</dbReference>
<dbReference type="InterPro" id="IPR017438">
    <property type="entry name" value="ATP-NAD_kinase_N"/>
</dbReference>
<dbReference type="Proteomes" id="UP000824072">
    <property type="component" value="Unassembled WGS sequence"/>
</dbReference>
<dbReference type="GO" id="GO:0006741">
    <property type="term" value="P:NADP+ biosynthetic process"/>
    <property type="evidence" value="ECO:0007669"/>
    <property type="project" value="UniProtKB-UniRule"/>
</dbReference>
<feature type="binding site" evidence="6">
    <location>
        <begin position="135"/>
        <end position="136"/>
    </location>
    <ligand>
        <name>NAD(+)</name>
        <dbReference type="ChEBI" id="CHEBI:57540"/>
    </ligand>
</feature>
<organism evidence="7 8">
    <name type="scientific">Candidatus Pullichristensenella excrementigallinarum</name>
    <dbReference type="NCBI Taxonomy" id="2840907"/>
    <lineage>
        <taxon>Bacteria</taxon>
        <taxon>Bacillati</taxon>
        <taxon>Bacillota</taxon>
        <taxon>Clostridia</taxon>
        <taxon>Candidatus Pullichristensenella</taxon>
    </lineage>
</organism>
<dbReference type="EC" id="2.7.1.23" evidence="6"/>
<keyword evidence="4 6" id="KW-0520">NAD</keyword>
<evidence type="ECO:0000256" key="6">
    <source>
        <dbReference type="HAMAP-Rule" id="MF_00361"/>
    </source>
</evidence>
<evidence type="ECO:0000256" key="3">
    <source>
        <dbReference type="ARBA" id="ARBA00022857"/>
    </source>
</evidence>
<comment type="caution">
    <text evidence="6">Lacks conserved residue(s) required for the propagation of feature annotation.</text>
</comment>
<feature type="active site" description="Proton acceptor" evidence="6">
    <location>
        <position position="65"/>
    </location>
</feature>
<dbReference type="GO" id="GO:0005524">
    <property type="term" value="F:ATP binding"/>
    <property type="evidence" value="ECO:0007669"/>
    <property type="project" value="UniProtKB-KW"/>
</dbReference>
<dbReference type="PANTHER" id="PTHR20275">
    <property type="entry name" value="NAD KINASE"/>
    <property type="match status" value="1"/>
</dbReference>
<keyword evidence="1 6" id="KW-0808">Transferase</keyword>
<dbReference type="PANTHER" id="PTHR20275:SF0">
    <property type="entry name" value="NAD KINASE"/>
    <property type="match status" value="1"/>
</dbReference>
<evidence type="ECO:0000313" key="7">
    <source>
        <dbReference type="EMBL" id="HIU34787.1"/>
    </source>
</evidence>
<reference evidence="7" key="2">
    <citation type="journal article" date="2021" name="PeerJ">
        <title>Extensive microbial diversity within the chicken gut microbiome revealed by metagenomics and culture.</title>
        <authorList>
            <person name="Gilroy R."/>
            <person name="Ravi A."/>
            <person name="Getino M."/>
            <person name="Pursley I."/>
            <person name="Horton D.L."/>
            <person name="Alikhan N.F."/>
            <person name="Baker D."/>
            <person name="Gharbi K."/>
            <person name="Hall N."/>
            <person name="Watson M."/>
            <person name="Adriaenssens E.M."/>
            <person name="Foster-Nyarko E."/>
            <person name="Jarju S."/>
            <person name="Secka A."/>
            <person name="Antonio M."/>
            <person name="Oren A."/>
            <person name="Chaudhuri R.R."/>
            <person name="La Ragione R."/>
            <person name="Hildebrand F."/>
            <person name="Pallen M.J."/>
        </authorList>
    </citation>
    <scope>NUCLEOTIDE SEQUENCE</scope>
    <source>
        <strain evidence="7">ChiHcec3-11533</strain>
    </source>
</reference>
<dbReference type="SUPFAM" id="SSF111331">
    <property type="entry name" value="NAD kinase/diacylglycerol kinase-like"/>
    <property type="match status" value="1"/>
</dbReference>
<comment type="similarity">
    <text evidence="6">Belongs to the NAD kinase family.</text>
</comment>
<protein>
    <recommendedName>
        <fullName evidence="6">NAD kinase</fullName>
        <ecNumber evidence="6">2.7.1.23</ecNumber>
    </recommendedName>
    <alternativeName>
        <fullName evidence="6">ATP-dependent NAD kinase</fullName>
    </alternativeName>
</protein>
<proteinExistence type="inferred from homology"/>
<dbReference type="Gene3D" id="3.40.50.10330">
    <property type="entry name" value="Probable inorganic polyphosphate/atp-NAD kinase, domain 1"/>
    <property type="match status" value="1"/>
</dbReference>
<sequence>MEIQRVGILWNPEKAGGLAVAKRLTEALERRGVSVRLDKALAAHLGRASARDFSGCDLLAVLGGDGTLLSAMDIAIPLDLPMLGINLGRLGFLSEVEPENLERDLDRLLMGEGTLEERMLLQIEGEDADRMVALNEISIMRRGQSIGILSLELEIDGVVIDRISGDGLIVATATGSTAYSLSAGGPIVSPGLDCFVLTPVCPHTMNARPVVAGADTRIVVRVLGDPSSTHAVLDGRRTLALGARRPGISIVKAEKKARFLRLNQRNYFDLLRRKLSQWTH</sequence>
<evidence type="ECO:0000256" key="5">
    <source>
        <dbReference type="ARBA" id="ARBA00047925"/>
    </source>
</evidence>
<feature type="binding site" evidence="6">
    <location>
        <position position="166"/>
    </location>
    <ligand>
        <name>NAD(+)</name>
        <dbReference type="ChEBI" id="CHEBI:57540"/>
    </ligand>
</feature>
<dbReference type="GO" id="GO:0003951">
    <property type="term" value="F:NAD+ kinase activity"/>
    <property type="evidence" value="ECO:0007669"/>
    <property type="project" value="UniProtKB-UniRule"/>
</dbReference>
<keyword evidence="2 6" id="KW-0418">Kinase</keyword>
<dbReference type="Gene3D" id="2.60.200.30">
    <property type="entry name" value="Probable inorganic polyphosphate/atp-NAD kinase, domain 2"/>
    <property type="match status" value="1"/>
</dbReference>
<dbReference type="Pfam" id="PF20143">
    <property type="entry name" value="NAD_kinase_C"/>
    <property type="match status" value="1"/>
</dbReference>
<feature type="binding site" evidence="6">
    <location>
        <begin position="65"/>
        <end position="66"/>
    </location>
    <ligand>
        <name>NAD(+)</name>
        <dbReference type="ChEBI" id="CHEBI:57540"/>
    </ligand>
</feature>
<dbReference type="InterPro" id="IPR017437">
    <property type="entry name" value="ATP-NAD_kinase_PpnK-typ_C"/>
</dbReference>
<comment type="subcellular location">
    <subcellularLocation>
        <location evidence="6">Cytoplasm</location>
    </subcellularLocation>
</comment>
<gene>
    <name evidence="6" type="primary">nadK</name>
    <name evidence="7" type="ORF">IAB02_09505</name>
</gene>
<evidence type="ECO:0000256" key="1">
    <source>
        <dbReference type="ARBA" id="ARBA00022679"/>
    </source>
</evidence>
<accession>A0A9D1ICL3</accession>
<comment type="function">
    <text evidence="6">Involved in the regulation of the intracellular balance of NAD and NADP, and is a key enzyme in the biosynthesis of NADP. Catalyzes specifically the phosphorylation on 2'-hydroxyl of the adenosine moiety of NAD to yield NADP.</text>
</comment>
<comment type="caution">
    <text evidence="7">The sequence shown here is derived from an EMBL/GenBank/DDBJ whole genome shotgun (WGS) entry which is preliminary data.</text>
</comment>
<keyword evidence="6" id="KW-0547">Nucleotide-binding</keyword>
<name>A0A9D1ICL3_9FIRM</name>
<keyword evidence="3 6" id="KW-0521">NADP</keyword>
<keyword evidence="6" id="KW-0963">Cytoplasm</keyword>
<dbReference type="GO" id="GO:0046872">
    <property type="term" value="F:metal ion binding"/>
    <property type="evidence" value="ECO:0007669"/>
    <property type="project" value="UniProtKB-UniRule"/>
</dbReference>